<evidence type="ECO:0000313" key="1">
    <source>
        <dbReference type="EMBL" id="RZF63903.1"/>
    </source>
</evidence>
<sequence length="182" mass="20212">MRSWLVAIVIGFPLGALTAATPALFQRLLIRRRRWHLAKTGLRPGLRVRVTITPDADPHWAHLTVHLSNRTKDIWWLQQIDFPAGKVRGTLASDRLFARFEGDLSAVPIDALPESGSLFPSRSIHPNDSSTSHFTGVADGICEHAYLYCPGERDRIAVDVTLRRMGGTGRAITVKAVRAVSW</sequence>
<gene>
    <name evidence="1" type="ORF">EWE75_14035</name>
</gene>
<reference evidence="1 2" key="1">
    <citation type="submission" date="2019-02" db="EMBL/GenBank/DDBJ databases">
        <authorList>
            <person name="Li Y."/>
        </authorList>
    </citation>
    <scope>NUCLEOTIDE SEQUENCE [LARGE SCALE GENOMIC DNA]</scope>
    <source>
        <strain evidence="1 2">3-7</strain>
    </source>
</reference>
<dbReference type="OrthoDB" id="9830223at2"/>
<keyword evidence="2" id="KW-1185">Reference proteome</keyword>
<dbReference type="Proteomes" id="UP000292085">
    <property type="component" value="Unassembled WGS sequence"/>
</dbReference>
<name>A0A4Q6XTQ1_9SPHN</name>
<dbReference type="EMBL" id="SGIS01000020">
    <property type="protein sequence ID" value="RZF63903.1"/>
    <property type="molecule type" value="Genomic_DNA"/>
</dbReference>
<comment type="caution">
    <text evidence="1">The sequence shown here is derived from an EMBL/GenBank/DDBJ whole genome shotgun (WGS) entry which is preliminary data.</text>
</comment>
<accession>A0A4Q6XTQ1</accession>
<organism evidence="1 2">
    <name type="scientific">Sphingomonas populi</name>
    <dbReference type="NCBI Taxonomy" id="2484750"/>
    <lineage>
        <taxon>Bacteria</taxon>
        <taxon>Pseudomonadati</taxon>
        <taxon>Pseudomonadota</taxon>
        <taxon>Alphaproteobacteria</taxon>
        <taxon>Sphingomonadales</taxon>
        <taxon>Sphingomonadaceae</taxon>
        <taxon>Sphingomonas</taxon>
    </lineage>
</organism>
<dbReference type="RefSeq" id="WP_130158518.1">
    <property type="nucleotide sequence ID" value="NZ_SGIS01000020.1"/>
</dbReference>
<protein>
    <submittedName>
        <fullName evidence="1">Uncharacterized protein</fullName>
    </submittedName>
</protein>
<dbReference type="AlphaFoldDB" id="A0A4Q6XTQ1"/>
<proteinExistence type="predicted"/>
<evidence type="ECO:0000313" key="2">
    <source>
        <dbReference type="Proteomes" id="UP000292085"/>
    </source>
</evidence>